<evidence type="ECO:0000313" key="1">
    <source>
        <dbReference type="EMBL" id="SVE43737.1"/>
    </source>
</evidence>
<sequence length="65" mass="7036">MHQSKTPVFRSWALVLLIAIAGISCGGNDPSLEGTYQGNLAMEDGTKIVRLKLMKDKVAQLSGLY</sequence>
<gene>
    <name evidence="1" type="ORF">METZ01_LOCUS496591</name>
</gene>
<feature type="non-terminal residue" evidence="1">
    <location>
        <position position="65"/>
    </location>
</feature>
<accession>A0A383DGY1</accession>
<feature type="non-terminal residue" evidence="1">
    <location>
        <position position="1"/>
    </location>
</feature>
<proteinExistence type="predicted"/>
<dbReference type="AlphaFoldDB" id="A0A383DGY1"/>
<dbReference type="PROSITE" id="PS51257">
    <property type="entry name" value="PROKAR_LIPOPROTEIN"/>
    <property type="match status" value="1"/>
</dbReference>
<dbReference type="EMBL" id="UINC01217224">
    <property type="protein sequence ID" value="SVE43737.1"/>
    <property type="molecule type" value="Genomic_DNA"/>
</dbReference>
<reference evidence="1" key="1">
    <citation type="submission" date="2018-05" db="EMBL/GenBank/DDBJ databases">
        <authorList>
            <person name="Lanie J.A."/>
            <person name="Ng W.-L."/>
            <person name="Kazmierczak K.M."/>
            <person name="Andrzejewski T.M."/>
            <person name="Davidsen T.M."/>
            <person name="Wayne K.J."/>
            <person name="Tettelin H."/>
            <person name="Glass J.I."/>
            <person name="Rusch D."/>
            <person name="Podicherti R."/>
            <person name="Tsui H.-C.T."/>
            <person name="Winkler M.E."/>
        </authorList>
    </citation>
    <scope>NUCLEOTIDE SEQUENCE</scope>
</reference>
<organism evidence="1">
    <name type="scientific">marine metagenome</name>
    <dbReference type="NCBI Taxonomy" id="408172"/>
    <lineage>
        <taxon>unclassified sequences</taxon>
        <taxon>metagenomes</taxon>
        <taxon>ecological metagenomes</taxon>
    </lineage>
</organism>
<protein>
    <submittedName>
        <fullName evidence="1">Uncharacterized protein</fullName>
    </submittedName>
</protein>
<name>A0A383DGY1_9ZZZZ</name>